<evidence type="ECO:0000256" key="3">
    <source>
        <dbReference type="RuleBase" id="RU003694"/>
    </source>
</evidence>
<comment type="similarity">
    <text evidence="1 3">Belongs to the thiolase-like superfamily. Beta-ketoacyl-ACP synthases family.</text>
</comment>
<proteinExistence type="inferred from homology"/>
<dbReference type="InterPro" id="IPR016039">
    <property type="entry name" value="Thiolase-like"/>
</dbReference>
<dbReference type="Proteomes" id="UP000661858">
    <property type="component" value="Unassembled WGS sequence"/>
</dbReference>
<evidence type="ECO:0000313" key="5">
    <source>
        <dbReference type="EMBL" id="MBL1081157.1"/>
    </source>
</evidence>
<dbReference type="InterPro" id="IPR014031">
    <property type="entry name" value="Ketoacyl_synth_C"/>
</dbReference>
<dbReference type="AlphaFoldDB" id="A0A937EDX3"/>
<evidence type="ECO:0000256" key="2">
    <source>
        <dbReference type="ARBA" id="ARBA00022679"/>
    </source>
</evidence>
<dbReference type="InterPro" id="IPR020841">
    <property type="entry name" value="PKS_Beta-ketoAc_synthase_dom"/>
</dbReference>
<keyword evidence="2 3" id="KW-0808">Transferase</keyword>
<dbReference type="SMART" id="SM00825">
    <property type="entry name" value="PKS_KS"/>
    <property type="match status" value="1"/>
</dbReference>
<organism evidence="5 6">
    <name type="scientific">Streptomyces actinomycinicus</name>
    <dbReference type="NCBI Taxonomy" id="1695166"/>
    <lineage>
        <taxon>Bacteria</taxon>
        <taxon>Bacillati</taxon>
        <taxon>Actinomycetota</taxon>
        <taxon>Actinomycetes</taxon>
        <taxon>Kitasatosporales</taxon>
        <taxon>Streptomycetaceae</taxon>
        <taxon>Streptomyces</taxon>
    </lineage>
</organism>
<dbReference type="Pfam" id="PF00109">
    <property type="entry name" value="ketoacyl-synt"/>
    <property type="match status" value="1"/>
</dbReference>
<dbReference type="Pfam" id="PF02801">
    <property type="entry name" value="Ketoacyl-synt_C"/>
    <property type="match status" value="1"/>
</dbReference>
<dbReference type="SUPFAM" id="SSF53901">
    <property type="entry name" value="Thiolase-like"/>
    <property type="match status" value="2"/>
</dbReference>
<dbReference type="GO" id="GO:0004315">
    <property type="term" value="F:3-oxoacyl-[acyl-carrier-protein] synthase activity"/>
    <property type="evidence" value="ECO:0007669"/>
    <property type="project" value="TreeGrafter"/>
</dbReference>
<dbReference type="GO" id="GO:0006633">
    <property type="term" value="P:fatty acid biosynthetic process"/>
    <property type="evidence" value="ECO:0007669"/>
    <property type="project" value="TreeGrafter"/>
</dbReference>
<name>A0A937EDX3_9ACTN</name>
<evidence type="ECO:0000259" key="4">
    <source>
        <dbReference type="PROSITE" id="PS52004"/>
    </source>
</evidence>
<dbReference type="PROSITE" id="PS52004">
    <property type="entry name" value="KS3_2"/>
    <property type="match status" value="1"/>
</dbReference>
<keyword evidence="6" id="KW-1185">Reference proteome</keyword>
<reference evidence="5" key="1">
    <citation type="submission" date="2021-01" db="EMBL/GenBank/DDBJ databases">
        <title>WGS of actinomycetes isolated from Thailand.</title>
        <authorList>
            <person name="Thawai C."/>
        </authorList>
    </citation>
    <scope>NUCLEOTIDE SEQUENCE</scope>
    <source>
        <strain evidence="5">RCU-197</strain>
    </source>
</reference>
<dbReference type="InterPro" id="IPR014030">
    <property type="entry name" value="Ketoacyl_synth_N"/>
</dbReference>
<feature type="domain" description="Ketosynthase family 3 (KS3)" evidence="4">
    <location>
        <begin position="1"/>
        <end position="365"/>
    </location>
</feature>
<dbReference type="RefSeq" id="WP_201832725.1">
    <property type="nucleotide sequence ID" value="NZ_JBHLYJ010000021.1"/>
</dbReference>
<accession>A0A937EDX3</accession>
<dbReference type="PANTHER" id="PTHR11712:SF347">
    <property type="entry name" value="BETA KETOACYL-ACYL CARRIER PROTEIN SYNTHASE"/>
    <property type="match status" value="1"/>
</dbReference>
<dbReference type="InterPro" id="IPR000794">
    <property type="entry name" value="Beta-ketoacyl_synthase"/>
</dbReference>
<protein>
    <submittedName>
        <fullName evidence="5">Beta-ketoacyl synthase</fullName>
    </submittedName>
</protein>
<dbReference type="Gene3D" id="3.40.47.10">
    <property type="match status" value="1"/>
</dbReference>
<gene>
    <name evidence="5" type="ORF">JK359_04060</name>
</gene>
<sequence>MVTCLGDLEATCLALLEGRSGVAPLRLGDPGKLGVTHGYEIQDGRPGSRPRLAGDWLADCVAEALRDAGVDPARRRVAVVVGTGLRELRGVEQWHADGTPLHLTQLHFREAVRAAVPEVTEVHTIANACAASGYALALGADILELGDADVVVAAGCDTMTESMLTVIGKVTDGTSDMVRPFDEDRPGVLLGEGAAAVVLERPEDVPEGRPTLGVLRGVGLTCDAYHETAPDRAGIVAAMRQAHEYAGTSPDDIGLVVAHGTSTGLNDPTEGAALLEVFGPDGPPVTAVKGAIGHTSGGSALMSVLVALTAMRAGTVPPVVGLRSPMPEAEKLGLVRGAPLRARPRLAQVDAFGFGGVNAVTIVEASDD</sequence>
<comment type="caution">
    <text evidence="5">The sequence shown here is derived from an EMBL/GenBank/DDBJ whole genome shotgun (WGS) entry which is preliminary data.</text>
</comment>
<evidence type="ECO:0000313" key="6">
    <source>
        <dbReference type="Proteomes" id="UP000661858"/>
    </source>
</evidence>
<dbReference type="EMBL" id="JAERRK010000002">
    <property type="protein sequence ID" value="MBL1081157.1"/>
    <property type="molecule type" value="Genomic_DNA"/>
</dbReference>
<dbReference type="PANTHER" id="PTHR11712">
    <property type="entry name" value="POLYKETIDE SYNTHASE-RELATED"/>
    <property type="match status" value="1"/>
</dbReference>
<evidence type="ECO:0000256" key="1">
    <source>
        <dbReference type="ARBA" id="ARBA00008467"/>
    </source>
</evidence>